<feature type="domain" description="UDENN" evidence="3">
    <location>
        <begin position="8"/>
        <end position="525"/>
    </location>
</feature>
<dbReference type="Pfam" id="PF08616">
    <property type="entry name" value="SPA"/>
    <property type="match status" value="1"/>
</dbReference>
<proteinExistence type="inferred from homology"/>
<dbReference type="Pfam" id="PF07792">
    <property type="entry name" value="Afi1"/>
    <property type="match status" value="1"/>
</dbReference>
<gene>
    <name evidence="4" type="ORF">INT48_004682</name>
</gene>
<dbReference type="SUPFAM" id="SSF54695">
    <property type="entry name" value="POZ domain"/>
    <property type="match status" value="1"/>
</dbReference>
<dbReference type="GO" id="GO:0006511">
    <property type="term" value="P:ubiquitin-dependent protein catabolic process"/>
    <property type="evidence" value="ECO:0007669"/>
    <property type="project" value="InterPro"/>
</dbReference>
<evidence type="ECO:0000313" key="4">
    <source>
        <dbReference type="EMBL" id="KAG2229480.1"/>
    </source>
</evidence>
<dbReference type="Gene3D" id="3.30.710.10">
    <property type="entry name" value="Potassium Channel Kv1.1, Chain A"/>
    <property type="match status" value="1"/>
</dbReference>
<evidence type="ECO:0000256" key="1">
    <source>
        <dbReference type="ARBA" id="ARBA00009993"/>
    </source>
</evidence>
<dbReference type="Proteomes" id="UP000613177">
    <property type="component" value="Unassembled WGS sequence"/>
</dbReference>
<dbReference type="FunFam" id="3.30.710.10:FF:000026">
    <property type="entry name" value="E3 ubiquitin ligase complex SCF subunit"/>
    <property type="match status" value="1"/>
</dbReference>
<evidence type="ECO:0000313" key="5">
    <source>
        <dbReference type="Proteomes" id="UP000613177"/>
    </source>
</evidence>
<evidence type="ECO:0000256" key="2">
    <source>
        <dbReference type="ARBA" id="ARBA00022786"/>
    </source>
</evidence>
<dbReference type="GO" id="GO:0005886">
    <property type="term" value="C:plasma membrane"/>
    <property type="evidence" value="ECO:0007669"/>
    <property type="project" value="TreeGrafter"/>
</dbReference>
<dbReference type="InterPro" id="IPR016072">
    <property type="entry name" value="Skp1_comp_dimer"/>
</dbReference>
<comment type="caution">
    <text evidence="4">The sequence shown here is derived from an EMBL/GenBank/DDBJ whole genome shotgun (WGS) entry which is preliminary data.</text>
</comment>
<keyword evidence="5" id="KW-1185">Reference proteome</keyword>
<dbReference type="SUPFAM" id="SSF81382">
    <property type="entry name" value="Skp1 dimerisation domain-like"/>
    <property type="match status" value="1"/>
</dbReference>
<dbReference type="GO" id="GO:0051666">
    <property type="term" value="P:actin cortical patch localization"/>
    <property type="evidence" value="ECO:0007669"/>
    <property type="project" value="TreeGrafter"/>
</dbReference>
<comment type="similarity">
    <text evidence="1">Belongs to the SKP1 family.</text>
</comment>
<dbReference type="AlphaFoldDB" id="A0A8H7SGU5"/>
<dbReference type="PANTHER" id="PTHR28245:SF1">
    <property type="entry name" value="ARF3-INTERACTING PROTEIN 1"/>
    <property type="match status" value="1"/>
</dbReference>
<dbReference type="InterPro" id="IPR036296">
    <property type="entry name" value="SKP1-like_dim_sf"/>
</dbReference>
<sequence>MTFNNHVQYILLAEFDIDKGASLKYQYPNETGTDEHILSELMLPDGAHLRAEDWTIFCLNQLTPDPDQDIVKQVQSEENPLLYVLNLVRTKHDATARRGARVKAMAICTRHQYLHIYKPVLLLAMEKYFENPCMEILESLYEAVNSMDLSRMPKFTWHERQILRASDNKTMFEEMFIDESSNQQQPIEEDINIMEDTEFSKLRRGTYIDLASGNVREKIPALTKDRHFFETKIEYEGIKLPIKIPLTVNNEEVGDFSVIKLINTFTPNMNSPGSLNPHHPHLDSNGPYTHPIMLLLNALLTQKRIVFLGYGHPSGEVANYVLAACALGSGCGTVLKGFTERAFPYTNLTSVDDLLKCWWDVLCNIDTGKITVSKDIETTKSRKSSISPEDASTVAAAAFTNLSLGRSAKEKKDGDVEFMTEVLASIQAHYGETSIRAKFQDYVFRFVRLAAIYEEHVYHTTKIGWNLPSTALGYGPVFSDDVAMKRELHANAQRIEGWRQTISYKYYQIDIGHWVQNSCIKNLDVYRQISKLKRLRQIPDQEVASIYEAFLNNIITHRQMIEFLSFLPQHQGGLSPLGSGLFHSNPKIRKQAVELFRRLERSPIGIKFVQDLSRFQHGGEFRVDKDIAERSVLIKNMLEDVGDSDSPIPLPNVSSKVLGKVIEWCTHHRDDPTTQDDHERRNTDIEEWDQKYMDVDQETLFDIILAANYLDIKPLLDVGCKTVANMIKGKSAEEIRRTFNITNDFTPEEEAQIKKENEWAEDR</sequence>
<dbReference type="CDD" id="cd18322">
    <property type="entry name" value="BTB_POZ_SKP1"/>
    <property type="match status" value="1"/>
</dbReference>
<protein>
    <recommendedName>
        <fullName evidence="3">UDENN domain-containing protein</fullName>
    </recommendedName>
</protein>
<dbReference type="EMBL" id="JAEPRE010000270">
    <property type="protein sequence ID" value="KAG2229480.1"/>
    <property type="molecule type" value="Genomic_DNA"/>
</dbReference>
<dbReference type="Pfam" id="PF03931">
    <property type="entry name" value="Skp1_POZ"/>
    <property type="match status" value="1"/>
</dbReference>
<dbReference type="InterPro" id="IPR012860">
    <property type="entry name" value="Afi1_N"/>
</dbReference>
<dbReference type="InterPro" id="IPR011333">
    <property type="entry name" value="SKP1/BTB/POZ_sf"/>
</dbReference>
<accession>A0A8H7SGU5</accession>
<dbReference type="InterPro" id="IPR001232">
    <property type="entry name" value="SKP1-like"/>
</dbReference>
<organism evidence="4 5">
    <name type="scientific">Thamnidium elegans</name>
    <dbReference type="NCBI Taxonomy" id="101142"/>
    <lineage>
        <taxon>Eukaryota</taxon>
        <taxon>Fungi</taxon>
        <taxon>Fungi incertae sedis</taxon>
        <taxon>Mucoromycota</taxon>
        <taxon>Mucoromycotina</taxon>
        <taxon>Mucoromycetes</taxon>
        <taxon>Mucorales</taxon>
        <taxon>Mucorineae</taxon>
        <taxon>Mucoraceae</taxon>
        <taxon>Thamnidium</taxon>
    </lineage>
</organism>
<dbReference type="PROSITE" id="PS50211">
    <property type="entry name" value="DENN"/>
    <property type="match status" value="1"/>
</dbReference>
<reference evidence="4" key="1">
    <citation type="submission" date="2021-01" db="EMBL/GenBank/DDBJ databases">
        <title>Metabolic potential, ecology and presence of endohyphal bacteria is reflected in genomic diversity of Mucoromycotina.</title>
        <authorList>
            <person name="Muszewska A."/>
            <person name="Okrasinska A."/>
            <person name="Steczkiewicz K."/>
            <person name="Drgas O."/>
            <person name="Orlowska M."/>
            <person name="Perlinska-Lenart U."/>
            <person name="Aleksandrzak-Piekarczyk T."/>
            <person name="Szatraj K."/>
            <person name="Zielenkiewicz U."/>
            <person name="Pilsyk S."/>
            <person name="Malc E."/>
            <person name="Mieczkowski P."/>
            <person name="Kruszewska J.S."/>
            <person name="Biernat P."/>
            <person name="Pawlowska J."/>
        </authorList>
    </citation>
    <scope>NUCLEOTIDE SEQUENCE</scope>
    <source>
        <strain evidence="4">WA0000018081</strain>
    </source>
</reference>
<evidence type="ECO:0000259" key="3">
    <source>
        <dbReference type="PROSITE" id="PS50211"/>
    </source>
</evidence>
<dbReference type="InterPro" id="IPR052809">
    <property type="entry name" value="Actin_polarity_regulatory"/>
</dbReference>
<name>A0A8H7SGU5_9FUNG</name>
<dbReference type="PANTHER" id="PTHR28245">
    <property type="entry name" value="ARF3-INTERACTING PROTEIN 1"/>
    <property type="match status" value="1"/>
</dbReference>
<dbReference type="Pfam" id="PF01466">
    <property type="entry name" value="Skp1"/>
    <property type="match status" value="1"/>
</dbReference>
<dbReference type="SMART" id="SM00512">
    <property type="entry name" value="Skp1"/>
    <property type="match status" value="1"/>
</dbReference>
<keyword evidence="2" id="KW-0833">Ubl conjugation pathway</keyword>
<dbReference type="InterPro" id="IPR037516">
    <property type="entry name" value="Tripartite_DENN"/>
</dbReference>
<dbReference type="InterPro" id="IPR016073">
    <property type="entry name" value="Skp1_comp_POZ"/>
</dbReference>